<dbReference type="EMBL" id="JAOPGA020000844">
    <property type="protein sequence ID" value="KAL0482386.1"/>
    <property type="molecule type" value="Genomic_DNA"/>
</dbReference>
<reference evidence="2 3" key="1">
    <citation type="submission" date="2024-03" db="EMBL/GenBank/DDBJ databases">
        <title>The Acrasis kona genome and developmental transcriptomes reveal deep origins of eukaryotic multicellular pathways.</title>
        <authorList>
            <person name="Sheikh S."/>
            <person name="Fu C.-J."/>
            <person name="Brown M.W."/>
            <person name="Baldauf S.L."/>
        </authorList>
    </citation>
    <scope>NUCLEOTIDE SEQUENCE [LARGE SCALE GENOMIC DNA]</scope>
    <source>
        <strain evidence="2 3">ATCC MYA-3509</strain>
    </source>
</reference>
<keyword evidence="1" id="KW-0812">Transmembrane</keyword>
<name>A0AAW2YZT6_9EUKA</name>
<dbReference type="AlphaFoldDB" id="A0AAW2YZT6"/>
<keyword evidence="1" id="KW-0472">Membrane</keyword>
<gene>
    <name evidence="2" type="ORF">AKO1_013023</name>
</gene>
<sequence>MSLVLVSDESFSETSSTVTTDDCQKMAPYYDDVLFELNRDPYRLSNRAASIMAVSNFFFLVYLVMMIVVATIVIELKTPESITVIQQQNWYFPAYDRFVEVFNIIWASFLSLVLCTGIGLSMLDLSAERRLLISWGHLVLLIIGSVVQEVFCVLYFVMLGDAETTAFFSSLFGVFSVWCIGCASYKVYALTKESGDYRQALIELKIMSTSSMVAEP</sequence>
<feature type="transmembrane region" description="Helical" evidence="1">
    <location>
        <begin position="166"/>
        <end position="188"/>
    </location>
</feature>
<feature type="transmembrane region" description="Helical" evidence="1">
    <location>
        <begin position="135"/>
        <end position="160"/>
    </location>
</feature>
<proteinExistence type="predicted"/>
<feature type="transmembrane region" description="Helical" evidence="1">
    <location>
        <begin position="48"/>
        <end position="74"/>
    </location>
</feature>
<comment type="caution">
    <text evidence="2">The sequence shown here is derived from an EMBL/GenBank/DDBJ whole genome shotgun (WGS) entry which is preliminary data.</text>
</comment>
<keyword evidence="1" id="KW-1133">Transmembrane helix</keyword>
<accession>A0AAW2YZT6</accession>
<organism evidence="2 3">
    <name type="scientific">Acrasis kona</name>
    <dbReference type="NCBI Taxonomy" id="1008807"/>
    <lineage>
        <taxon>Eukaryota</taxon>
        <taxon>Discoba</taxon>
        <taxon>Heterolobosea</taxon>
        <taxon>Tetramitia</taxon>
        <taxon>Eutetramitia</taxon>
        <taxon>Acrasidae</taxon>
        <taxon>Acrasis</taxon>
    </lineage>
</organism>
<evidence type="ECO:0000313" key="2">
    <source>
        <dbReference type="EMBL" id="KAL0482386.1"/>
    </source>
</evidence>
<evidence type="ECO:0000313" key="3">
    <source>
        <dbReference type="Proteomes" id="UP001431209"/>
    </source>
</evidence>
<evidence type="ECO:0000256" key="1">
    <source>
        <dbReference type="SAM" id="Phobius"/>
    </source>
</evidence>
<dbReference type="Proteomes" id="UP001431209">
    <property type="component" value="Unassembled WGS sequence"/>
</dbReference>
<keyword evidence="3" id="KW-1185">Reference proteome</keyword>
<protein>
    <submittedName>
        <fullName evidence="2">Developmentally-regulated membrane protein</fullName>
    </submittedName>
</protein>
<feature type="transmembrane region" description="Helical" evidence="1">
    <location>
        <begin position="101"/>
        <end position="123"/>
    </location>
</feature>